<keyword evidence="4 7" id="KW-0812">Transmembrane</keyword>
<feature type="transmembrane region" description="Helical" evidence="7">
    <location>
        <begin position="137"/>
        <end position="155"/>
    </location>
</feature>
<feature type="transmembrane region" description="Helical" evidence="7">
    <location>
        <begin position="36"/>
        <end position="57"/>
    </location>
</feature>
<dbReference type="AlphaFoldDB" id="A0AAN7TY19"/>
<accession>A0AAN7TY19</accession>
<feature type="transmembrane region" description="Helical" evidence="7">
    <location>
        <begin position="7"/>
        <end position="30"/>
    </location>
</feature>
<evidence type="ECO:0000256" key="3">
    <source>
        <dbReference type="ARBA" id="ARBA00022597"/>
    </source>
</evidence>
<proteinExistence type="predicted"/>
<dbReference type="GO" id="GO:0005789">
    <property type="term" value="C:endoplasmic reticulum membrane"/>
    <property type="evidence" value="ECO:0007669"/>
    <property type="project" value="TreeGrafter"/>
</dbReference>
<organism evidence="8 9">
    <name type="scientific">Dictyostelium firmibasis</name>
    <dbReference type="NCBI Taxonomy" id="79012"/>
    <lineage>
        <taxon>Eukaryota</taxon>
        <taxon>Amoebozoa</taxon>
        <taxon>Evosea</taxon>
        <taxon>Eumycetozoa</taxon>
        <taxon>Dictyostelia</taxon>
        <taxon>Dictyosteliales</taxon>
        <taxon>Dictyosteliaceae</taxon>
        <taxon>Dictyostelium</taxon>
    </lineage>
</organism>
<evidence type="ECO:0000256" key="1">
    <source>
        <dbReference type="ARBA" id="ARBA00004127"/>
    </source>
</evidence>
<evidence type="ECO:0000256" key="2">
    <source>
        <dbReference type="ARBA" id="ARBA00022448"/>
    </source>
</evidence>
<feature type="transmembrane region" description="Helical" evidence="7">
    <location>
        <begin position="253"/>
        <end position="274"/>
    </location>
</feature>
<dbReference type="Proteomes" id="UP001344447">
    <property type="component" value="Unassembled WGS sequence"/>
</dbReference>
<protein>
    <submittedName>
        <fullName evidence="8">Uncharacterized protein</fullName>
    </submittedName>
</protein>
<evidence type="ECO:0000256" key="7">
    <source>
        <dbReference type="SAM" id="Phobius"/>
    </source>
</evidence>
<comment type="subcellular location">
    <subcellularLocation>
        <location evidence="1">Endomembrane system</location>
        <topology evidence="1">Multi-pass membrane protein</topology>
    </subcellularLocation>
</comment>
<keyword evidence="3" id="KW-0762">Sugar transport</keyword>
<evidence type="ECO:0000256" key="4">
    <source>
        <dbReference type="ARBA" id="ARBA00022692"/>
    </source>
</evidence>
<keyword evidence="5 7" id="KW-1133">Transmembrane helix</keyword>
<feature type="transmembrane region" description="Helical" evidence="7">
    <location>
        <begin position="205"/>
        <end position="224"/>
    </location>
</feature>
<dbReference type="GO" id="GO:0005462">
    <property type="term" value="F:UDP-N-acetylglucosamine transmembrane transporter activity"/>
    <property type="evidence" value="ECO:0007669"/>
    <property type="project" value="TreeGrafter"/>
</dbReference>
<keyword evidence="6 7" id="KW-0472">Membrane</keyword>
<comment type="caution">
    <text evidence="8">The sequence shown here is derived from an EMBL/GenBank/DDBJ whole genome shotgun (WGS) entry which is preliminary data.</text>
</comment>
<reference evidence="8 9" key="1">
    <citation type="submission" date="2023-11" db="EMBL/GenBank/DDBJ databases">
        <title>Dfirmibasis_genome.</title>
        <authorList>
            <person name="Edelbroek B."/>
            <person name="Kjellin J."/>
            <person name="Jerlstrom-Hultqvist J."/>
            <person name="Soderbom F."/>
        </authorList>
    </citation>
    <scope>NUCLEOTIDE SEQUENCE [LARGE SCALE GENOMIC DNA]</scope>
    <source>
        <strain evidence="8 9">TNS-C-14</strain>
    </source>
</reference>
<keyword evidence="2" id="KW-0813">Transport</keyword>
<feature type="transmembrane region" description="Helical" evidence="7">
    <location>
        <begin position="107"/>
        <end position="128"/>
    </location>
</feature>
<dbReference type="GO" id="GO:0000139">
    <property type="term" value="C:Golgi membrane"/>
    <property type="evidence" value="ECO:0007669"/>
    <property type="project" value="TreeGrafter"/>
</dbReference>
<dbReference type="Pfam" id="PF08449">
    <property type="entry name" value="UAA"/>
    <property type="match status" value="1"/>
</dbReference>
<dbReference type="PANTHER" id="PTHR10778:SF4">
    <property type="entry name" value="NUCLEOTIDE SUGAR TRANSPORTER SLC35B4"/>
    <property type="match status" value="1"/>
</dbReference>
<gene>
    <name evidence="8" type="ORF">RB653_002180</name>
</gene>
<keyword evidence="9" id="KW-1185">Reference proteome</keyword>
<evidence type="ECO:0000256" key="5">
    <source>
        <dbReference type="ARBA" id="ARBA00022989"/>
    </source>
</evidence>
<evidence type="ECO:0000256" key="6">
    <source>
        <dbReference type="ARBA" id="ARBA00023136"/>
    </source>
</evidence>
<feature type="transmembrane region" description="Helical" evidence="7">
    <location>
        <begin position="175"/>
        <end position="193"/>
    </location>
</feature>
<feature type="transmembrane region" description="Helical" evidence="7">
    <location>
        <begin position="77"/>
        <end position="95"/>
    </location>
</feature>
<sequence>MIFDSLISLIPISMIMVGCCSNVISLELIMKQSQSHAILVTFFQFASVAFISFFVNIRWKRVFSIFWIPIGLRERKIPLKTYFLMVSIFFILSVLNNKALDCDIPIPFHMIFRSSSLLSTIVIGSIFYRKSYSKQQILSLIMVTLGIIFATFSSMPDSKKEISFGNEPNLFRFSIGMLMLTAAMFLSSILGLIQEHTYKLYGKDRHYETIFYSHLLSLPFFLIFKDDILHHIQLNSQSPLMELPFGVGSYPTLWVYLILNVLTQYVCIQGVFILTGKTSTLTCTLVISIRKFLSIIISVVYFNNSFTSLLFTGTILVFLGTFMYSTSGKVIEKSLPPKKQEENEKEKEKKLN</sequence>
<dbReference type="GO" id="GO:0005464">
    <property type="term" value="F:UDP-xylose transmembrane transporter activity"/>
    <property type="evidence" value="ECO:0007669"/>
    <property type="project" value="TreeGrafter"/>
</dbReference>
<dbReference type="InterPro" id="IPR013657">
    <property type="entry name" value="SCL35B1-4/HUT1"/>
</dbReference>
<dbReference type="EMBL" id="JAVFKY010000004">
    <property type="protein sequence ID" value="KAK5577240.1"/>
    <property type="molecule type" value="Genomic_DNA"/>
</dbReference>
<dbReference type="NCBIfam" id="TIGR00803">
    <property type="entry name" value="nst"/>
    <property type="match status" value="1"/>
</dbReference>
<evidence type="ECO:0000313" key="9">
    <source>
        <dbReference type="Proteomes" id="UP001344447"/>
    </source>
</evidence>
<evidence type="ECO:0000313" key="8">
    <source>
        <dbReference type="EMBL" id="KAK5577240.1"/>
    </source>
</evidence>
<name>A0AAN7TY19_9MYCE</name>
<dbReference type="PANTHER" id="PTHR10778">
    <property type="entry name" value="SOLUTE CARRIER FAMILY 35 MEMBER B"/>
    <property type="match status" value="1"/>
</dbReference>